<keyword evidence="3" id="KW-1185">Reference proteome</keyword>
<accession>A0AAW0MJP7</accession>
<gene>
    <name evidence="2" type="ORF">WMY93_031004</name>
</gene>
<dbReference type="AlphaFoldDB" id="A0AAW0MJP7"/>
<evidence type="ECO:0000313" key="3">
    <source>
        <dbReference type="Proteomes" id="UP001460270"/>
    </source>
</evidence>
<dbReference type="EMBL" id="JBBPFD010000530">
    <property type="protein sequence ID" value="KAK7878374.1"/>
    <property type="molecule type" value="Genomic_DNA"/>
</dbReference>
<reference evidence="3" key="1">
    <citation type="submission" date="2024-04" db="EMBL/GenBank/DDBJ databases">
        <title>Salinicola lusitanus LLJ914,a marine bacterium isolated from the Okinawa Trough.</title>
        <authorList>
            <person name="Li J."/>
        </authorList>
    </citation>
    <scope>NUCLEOTIDE SEQUENCE [LARGE SCALE GENOMIC DNA]</scope>
</reference>
<protein>
    <submittedName>
        <fullName evidence="2">Uncharacterized protein</fullName>
    </submittedName>
</protein>
<feature type="region of interest" description="Disordered" evidence="1">
    <location>
        <begin position="155"/>
        <end position="176"/>
    </location>
</feature>
<name>A0AAW0MJP7_9GOBI</name>
<evidence type="ECO:0000313" key="2">
    <source>
        <dbReference type="EMBL" id="KAK7878374.1"/>
    </source>
</evidence>
<proteinExistence type="predicted"/>
<sequence length="176" mass="20037">MEALKEEPGKTHGETVDRLINNASLEQQEGSSETGVRFVPDRTAVKWVREFRAFENGKRKQTVHSRQKRSWLWNQFFVIEEYRGPEPVLIGRPLKSHTVRSWHLRHVPFALLTCSTFGGTVSQHVEVSWMIFFSHDAPVPIPGVEERGRGVTAIKISGGTGPLTEKNRTKQGLNHR</sequence>
<dbReference type="Proteomes" id="UP001460270">
    <property type="component" value="Unassembled WGS sequence"/>
</dbReference>
<comment type="caution">
    <text evidence="2">The sequence shown here is derived from an EMBL/GenBank/DDBJ whole genome shotgun (WGS) entry which is preliminary data.</text>
</comment>
<organism evidence="2 3">
    <name type="scientific">Mugilogobius chulae</name>
    <name type="common">yellowstripe goby</name>
    <dbReference type="NCBI Taxonomy" id="88201"/>
    <lineage>
        <taxon>Eukaryota</taxon>
        <taxon>Metazoa</taxon>
        <taxon>Chordata</taxon>
        <taxon>Craniata</taxon>
        <taxon>Vertebrata</taxon>
        <taxon>Euteleostomi</taxon>
        <taxon>Actinopterygii</taxon>
        <taxon>Neopterygii</taxon>
        <taxon>Teleostei</taxon>
        <taxon>Neoteleostei</taxon>
        <taxon>Acanthomorphata</taxon>
        <taxon>Gobiaria</taxon>
        <taxon>Gobiiformes</taxon>
        <taxon>Gobioidei</taxon>
        <taxon>Gobiidae</taxon>
        <taxon>Gobionellinae</taxon>
        <taxon>Mugilogobius</taxon>
    </lineage>
</organism>
<evidence type="ECO:0000256" key="1">
    <source>
        <dbReference type="SAM" id="MobiDB-lite"/>
    </source>
</evidence>